<dbReference type="RefSeq" id="WP_182425294.1">
    <property type="nucleotide sequence ID" value="NZ_QROO01000057.1"/>
</dbReference>
<dbReference type="InterPro" id="IPR025988">
    <property type="entry name" value="YWFCY_dom"/>
</dbReference>
<organism evidence="3 4">
    <name type="scientific">Bacteroides xylanisolvens</name>
    <dbReference type="NCBI Taxonomy" id="371601"/>
    <lineage>
        <taxon>Bacteria</taxon>
        <taxon>Pseudomonadati</taxon>
        <taxon>Bacteroidota</taxon>
        <taxon>Bacteroidia</taxon>
        <taxon>Bacteroidales</taxon>
        <taxon>Bacteroidaceae</taxon>
        <taxon>Bacteroides</taxon>
    </lineage>
</organism>
<comment type="caution">
    <text evidence="3">The sequence shown here is derived from an EMBL/GenBank/DDBJ whole genome shotgun (WGS) entry which is preliminary data.</text>
</comment>
<dbReference type="AlphaFoldDB" id="A0A415K6K5"/>
<feature type="non-terminal residue" evidence="3">
    <location>
        <position position="98"/>
    </location>
</feature>
<feature type="transmembrane region" description="Helical" evidence="1">
    <location>
        <begin position="20"/>
        <end position="41"/>
    </location>
</feature>
<evidence type="ECO:0000313" key="3">
    <source>
        <dbReference type="EMBL" id="RHL31871.1"/>
    </source>
</evidence>
<reference evidence="3 4" key="1">
    <citation type="submission" date="2018-08" db="EMBL/GenBank/DDBJ databases">
        <title>A genome reference for cultivated species of the human gut microbiota.</title>
        <authorList>
            <person name="Zou Y."/>
            <person name="Xue W."/>
            <person name="Luo G."/>
        </authorList>
    </citation>
    <scope>NUCLEOTIDE SEQUENCE [LARGE SCALE GENOMIC DNA]</scope>
    <source>
        <strain evidence="3 4">AF38-2</strain>
    </source>
</reference>
<proteinExistence type="predicted"/>
<sequence>MSPQEDDLRALAKIMDFLRAVSIILVVMNVYWFCYEAIRLWGVNIGVVDKILLNFDRTAGLFHSILYTKLFSVLLLALSCLGTKGVKGEKITWGRIWT</sequence>
<keyword evidence="1" id="KW-0472">Membrane</keyword>
<name>A0A415K6K5_9BACE</name>
<accession>A0A415K6K5</accession>
<feature type="domain" description="YWFCY" evidence="2">
    <location>
        <begin position="6"/>
        <end position="97"/>
    </location>
</feature>
<evidence type="ECO:0000313" key="4">
    <source>
        <dbReference type="Proteomes" id="UP000284495"/>
    </source>
</evidence>
<keyword evidence="1" id="KW-0812">Transmembrane</keyword>
<protein>
    <submittedName>
        <fullName evidence="3">Conjugal transfer protein TraG</fullName>
    </submittedName>
</protein>
<feature type="transmembrane region" description="Helical" evidence="1">
    <location>
        <begin position="61"/>
        <end position="81"/>
    </location>
</feature>
<dbReference type="EMBL" id="QROO01000057">
    <property type="protein sequence ID" value="RHL31871.1"/>
    <property type="molecule type" value="Genomic_DNA"/>
</dbReference>
<dbReference type="Proteomes" id="UP000284495">
    <property type="component" value="Unassembled WGS sequence"/>
</dbReference>
<evidence type="ECO:0000256" key="1">
    <source>
        <dbReference type="SAM" id="Phobius"/>
    </source>
</evidence>
<keyword evidence="1" id="KW-1133">Transmembrane helix</keyword>
<dbReference type="Pfam" id="PF14293">
    <property type="entry name" value="YWFCY"/>
    <property type="match status" value="1"/>
</dbReference>
<gene>
    <name evidence="3" type="ORF">DW027_25840</name>
</gene>
<evidence type="ECO:0000259" key="2">
    <source>
        <dbReference type="Pfam" id="PF14293"/>
    </source>
</evidence>